<gene>
    <name evidence="1" type="ORF">BDD39_002347</name>
</gene>
<proteinExistence type="predicted"/>
<accession>A0A846MJP0</accession>
<dbReference type="AlphaFoldDB" id="A0A846MJP0"/>
<protein>
    <submittedName>
        <fullName evidence="1">Uncharacterized protein</fullName>
    </submittedName>
</protein>
<reference evidence="1 2" key="1">
    <citation type="submission" date="2020-03" db="EMBL/GenBank/DDBJ databases">
        <title>Genomic Encyclopedia of Archaeal and Bacterial Type Strains, Phase II (KMG-II): from individual species to whole genera.</title>
        <authorList>
            <person name="Goeker M."/>
        </authorList>
    </citation>
    <scope>NUCLEOTIDE SEQUENCE [LARGE SCALE GENOMIC DNA]</scope>
    <source>
        <strain evidence="1 2">DSM 4749</strain>
    </source>
</reference>
<dbReference type="Proteomes" id="UP000532769">
    <property type="component" value="Unassembled WGS sequence"/>
</dbReference>
<dbReference type="EMBL" id="JAASRS010000001">
    <property type="protein sequence ID" value="NIK15837.1"/>
    <property type="molecule type" value="Genomic_DNA"/>
</dbReference>
<comment type="caution">
    <text evidence="1">The sequence shown here is derived from an EMBL/GenBank/DDBJ whole genome shotgun (WGS) entry which is preliminary data.</text>
</comment>
<dbReference type="RefSeq" id="WP_166910934.1">
    <property type="nucleotide sequence ID" value="NZ_JAASRS010000001.1"/>
</dbReference>
<organism evidence="1 2">
    <name type="scientific">Saccharococcus thermophilus</name>
    <dbReference type="NCBI Taxonomy" id="29396"/>
    <lineage>
        <taxon>Bacteria</taxon>
        <taxon>Bacillati</taxon>
        <taxon>Bacillota</taxon>
        <taxon>Bacilli</taxon>
        <taxon>Bacillales</taxon>
        <taxon>Anoxybacillaceae</taxon>
        <taxon>Saccharococcus</taxon>
    </lineage>
</organism>
<sequence length="115" mass="13045">MATSRREVYSQRVMWEYYLAAPSIAFLSLYAKMAPFLPLIAFRSVIESPGHSYMILAKIADHLLQFCISREEVTQSLFLLITIAKQKDSALGRALSFLYRNAFLSTAIFSSIKAK</sequence>
<name>A0A846MJP0_9BACL</name>
<evidence type="ECO:0000313" key="1">
    <source>
        <dbReference type="EMBL" id="NIK15837.1"/>
    </source>
</evidence>
<evidence type="ECO:0000313" key="2">
    <source>
        <dbReference type="Proteomes" id="UP000532769"/>
    </source>
</evidence>
<keyword evidence="2" id="KW-1185">Reference proteome</keyword>